<dbReference type="SUPFAM" id="SSF81665">
    <property type="entry name" value="Calcium ATPase, transmembrane domain M"/>
    <property type="match status" value="1"/>
</dbReference>
<dbReference type="PANTHER" id="PTHR48085:SF5">
    <property type="entry name" value="CADMIUM_ZINC-TRANSPORTING ATPASE HMA4-RELATED"/>
    <property type="match status" value="1"/>
</dbReference>
<dbReference type="GO" id="GO:0016887">
    <property type="term" value="F:ATP hydrolysis activity"/>
    <property type="evidence" value="ECO:0007669"/>
    <property type="project" value="InterPro"/>
</dbReference>
<keyword evidence="6" id="KW-0067">ATP-binding</keyword>
<keyword evidence="5 6" id="KW-0472">Membrane</keyword>
<dbReference type="GO" id="GO:0005886">
    <property type="term" value="C:plasma membrane"/>
    <property type="evidence" value="ECO:0007669"/>
    <property type="project" value="UniProtKB-SubCell"/>
</dbReference>
<evidence type="ECO:0000256" key="5">
    <source>
        <dbReference type="ARBA" id="ARBA00023136"/>
    </source>
</evidence>
<dbReference type="InterPro" id="IPR036412">
    <property type="entry name" value="HAD-like_sf"/>
</dbReference>
<comment type="subcellular location">
    <subcellularLocation>
        <location evidence="6">Cell membrane</location>
    </subcellularLocation>
    <subcellularLocation>
        <location evidence="1">Membrane</location>
    </subcellularLocation>
</comment>
<dbReference type="AlphaFoldDB" id="A0AAW5K308"/>
<evidence type="ECO:0000256" key="1">
    <source>
        <dbReference type="ARBA" id="ARBA00004370"/>
    </source>
</evidence>
<organism evidence="8 9">
    <name type="scientific">Cloacibacillus evryensis</name>
    <dbReference type="NCBI Taxonomy" id="508460"/>
    <lineage>
        <taxon>Bacteria</taxon>
        <taxon>Thermotogati</taxon>
        <taxon>Synergistota</taxon>
        <taxon>Synergistia</taxon>
        <taxon>Synergistales</taxon>
        <taxon>Synergistaceae</taxon>
        <taxon>Cloacibacillus</taxon>
    </lineage>
</organism>
<evidence type="ECO:0000313" key="9">
    <source>
        <dbReference type="Proteomes" id="UP001205919"/>
    </source>
</evidence>
<dbReference type="RefSeq" id="WP_256182163.1">
    <property type="nucleotide sequence ID" value="NZ_JANFYT010000029.1"/>
</dbReference>
<evidence type="ECO:0000256" key="6">
    <source>
        <dbReference type="RuleBase" id="RU362081"/>
    </source>
</evidence>
<feature type="transmembrane region" description="Helical" evidence="6">
    <location>
        <begin position="611"/>
        <end position="630"/>
    </location>
</feature>
<dbReference type="Pfam" id="PF00122">
    <property type="entry name" value="E1-E2_ATPase"/>
    <property type="match status" value="1"/>
</dbReference>
<protein>
    <submittedName>
        <fullName evidence="8">Heavy metal translocating P-type ATPase</fullName>
    </submittedName>
</protein>
<evidence type="ECO:0000256" key="2">
    <source>
        <dbReference type="ARBA" id="ARBA00006024"/>
    </source>
</evidence>
<dbReference type="InterPro" id="IPR023299">
    <property type="entry name" value="ATPase_P-typ_cyto_dom_N"/>
</dbReference>
<dbReference type="PANTHER" id="PTHR48085">
    <property type="entry name" value="CADMIUM/ZINC-TRANSPORTING ATPASE HMA2-RELATED"/>
    <property type="match status" value="1"/>
</dbReference>
<feature type="transmembrane region" description="Helical" evidence="6">
    <location>
        <begin position="59"/>
        <end position="75"/>
    </location>
</feature>
<keyword evidence="9" id="KW-1185">Reference proteome</keyword>
<gene>
    <name evidence="8" type="ORF">NE630_12105</name>
</gene>
<proteinExistence type="inferred from homology"/>
<dbReference type="NCBIfam" id="TIGR01494">
    <property type="entry name" value="ATPase_P-type"/>
    <property type="match status" value="1"/>
</dbReference>
<evidence type="ECO:0000259" key="7">
    <source>
        <dbReference type="Pfam" id="PF00122"/>
    </source>
</evidence>
<evidence type="ECO:0000313" key="8">
    <source>
        <dbReference type="EMBL" id="MCQ4815175.1"/>
    </source>
</evidence>
<dbReference type="InterPro" id="IPR023214">
    <property type="entry name" value="HAD_sf"/>
</dbReference>
<accession>A0AAW5K308</accession>
<dbReference type="InterPro" id="IPR018303">
    <property type="entry name" value="ATPase_P-typ_P_site"/>
</dbReference>
<dbReference type="NCBIfam" id="TIGR01512">
    <property type="entry name" value="ATPase-IB2_Cd"/>
    <property type="match status" value="1"/>
</dbReference>
<dbReference type="PRINTS" id="PR00119">
    <property type="entry name" value="CATATPASE"/>
</dbReference>
<feature type="transmembrane region" description="Helical" evidence="6">
    <location>
        <begin position="259"/>
        <end position="278"/>
    </location>
</feature>
<sequence>MEHRHEIEHDHEHEEAHCCGHCHSREEGGGIKGTLIQLFAAFALAAAVAFAPLPPYAKAAGFAAAYLIAGWKVLLSSLRNIMKGEIFDENFLMSVASLGAFAIGEMAEAVAVMVFYGVGEMLQDSAVAKSKRSIESLMDLRSDRANVLRGGKTVAVSPEEVMVGETISVKPGEKIPLDGVVLSGTSFLDTRALTGESVPRRAAPDDEVLSGSVSTDGALEIRVTKPFSESTVSKILELVRGAASKKSATERFITKFARWYTPAVVGIAALVALLPPLAGYGTFAAWFYKALSFLIISCPCALVLSIPLSFFGGIGGAARSGILVKGSSYLDAMSRLGTVAFDKTGTLTRGVFKVTELLPAEGVSKEELLRRAAEAEAQSNHPIARSIMAAFGGEAPERSDARELAGKGIEARVKEGTLYAGNTKLMKDIGIGGLRGYAKTAVHVALNGKYLGALLIADELKPGVRAAMNDLRAAGISRFVMLTGDNAAIAKETAAEAGIDTVRAELLPQDKTAELEKLMAGEEKKTAFVGDGINDAPVLTRADIGIAMGGIGSDAAIEAADVVIMTDEVDKIATAVRIAVKTKRIVWENIAMALGFKVAVMLLAIFADASVWFAIFADVGVALLAVANALRALKAPAPRNAAMERERGAEPCPAA</sequence>
<dbReference type="EMBL" id="JANFYT010000029">
    <property type="protein sequence ID" value="MCQ4815175.1"/>
    <property type="molecule type" value="Genomic_DNA"/>
</dbReference>
<keyword evidence="3 6" id="KW-0812">Transmembrane</keyword>
<dbReference type="InterPro" id="IPR008250">
    <property type="entry name" value="ATPase_P-typ_transduc_dom_A_sf"/>
</dbReference>
<evidence type="ECO:0000256" key="3">
    <source>
        <dbReference type="ARBA" id="ARBA00022692"/>
    </source>
</evidence>
<feature type="transmembrane region" description="Helical" evidence="6">
    <location>
        <begin position="585"/>
        <end position="605"/>
    </location>
</feature>
<feature type="transmembrane region" description="Helical" evidence="6">
    <location>
        <begin position="35"/>
        <end position="53"/>
    </location>
</feature>
<dbReference type="InterPro" id="IPR023298">
    <property type="entry name" value="ATPase_P-typ_TM_dom_sf"/>
</dbReference>
<dbReference type="SUPFAM" id="SSF81653">
    <property type="entry name" value="Calcium ATPase, transduction domain A"/>
    <property type="match status" value="1"/>
</dbReference>
<dbReference type="GO" id="GO:0005524">
    <property type="term" value="F:ATP binding"/>
    <property type="evidence" value="ECO:0007669"/>
    <property type="project" value="UniProtKB-UniRule"/>
</dbReference>
<dbReference type="Gene3D" id="3.40.1110.10">
    <property type="entry name" value="Calcium-transporting ATPase, cytoplasmic domain N"/>
    <property type="match status" value="1"/>
</dbReference>
<dbReference type="GO" id="GO:0015086">
    <property type="term" value="F:cadmium ion transmembrane transporter activity"/>
    <property type="evidence" value="ECO:0007669"/>
    <property type="project" value="TreeGrafter"/>
</dbReference>
<dbReference type="Gene3D" id="3.40.50.1000">
    <property type="entry name" value="HAD superfamily/HAD-like"/>
    <property type="match status" value="1"/>
</dbReference>
<keyword evidence="4 6" id="KW-1133">Transmembrane helix</keyword>
<dbReference type="SUPFAM" id="SSF56784">
    <property type="entry name" value="HAD-like"/>
    <property type="match status" value="1"/>
</dbReference>
<reference evidence="8 9" key="1">
    <citation type="submission" date="2022-06" db="EMBL/GenBank/DDBJ databases">
        <title>Isolation of gut microbiota from human fecal samples.</title>
        <authorList>
            <person name="Pamer E.G."/>
            <person name="Barat B."/>
            <person name="Waligurski E."/>
            <person name="Medina S."/>
            <person name="Paddock L."/>
            <person name="Mostad J."/>
        </authorList>
    </citation>
    <scope>NUCLEOTIDE SEQUENCE [LARGE SCALE GENOMIC DNA]</scope>
    <source>
        <strain evidence="8 9">DFI.9.90</strain>
    </source>
</reference>
<comment type="similarity">
    <text evidence="2 6">Belongs to the cation transport ATPase (P-type) (TC 3.A.3) family. Type IB subfamily.</text>
</comment>
<dbReference type="InterPro" id="IPR001757">
    <property type="entry name" value="P_typ_ATPase"/>
</dbReference>
<dbReference type="Proteomes" id="UP001205919">
    <property type="component" value="Unassembled WGS sequence"/>
</dbReference>
<feature type="transmembrane region" description="Helical" evidence="6">
    <location>
        <begin position="290"/>
        <end position="311"/>
    </location>
</feature>
<feature type="domain" description="P-type ATPase A" evidence="7">
    <location>
        <begin position="140"/>
        <end position="239"/>
    </location>
</feature>
<name>A0AAW5K308_9BACT</name>
<keyword evidence="6" id="KW-0479">Metal-binding</keyword>
<dbReference type="GO" id="GO:0046872">
    <property type="term" value="F:metal ion binding"/>
    <property type="evidence" value="ECO:0007669"/>
    <property type="project" value="UniProtKB-KW"/>
</dbReference>
<dbReference type="InterPro" id="IPR027256">
    <property type="entry name" value="P-typ_ATPase_IB"/>
</dbReference>
<dbReference type="GO" id="GO:0019829">
    <property type="term" value="F:ATPase-coupled monoatomic cation transmembrane transporter activity"/>
    <property type="evidence" value="ECO:0007669"/>
    <property type="project" value="InterPro"/>
</dbReference>
<evidence type="ECO:0000256" key="4">
    <source>
        <dbReference type="ARBA" id="ARBA00022989"/>
    </source>
</evidence>
<dbReference type="InterPro" id="IPR059000">
    <property type="entry name" value="ATPase_P-type_domA"/>
</dbReference>
<dbReference type="Pfam" id="PF00702">
    <property type="entry name" value="Hydrolase"/>
    <property type="match status" value="1"/>
</dbReference>
<comment type="caution">
    <text evidence="8">The sequence shown here is derived from an EMBL/GenBank/DDBJ whole genome shotgun (WGS) entry which is preliminary data.</text>
</comment>
<dbReference type="PROSITE" id="PS00154">
    <property type="entry name" value="ATPASE_E1_E2"/>
    <property type="match status" value="1"/>
</dbReference>
<dbReference type="NCBIfam" id="TIGR01525">
    <property type="entry name" value="ATPase-IB_hvy"/>
    <property type="match status" value="1"/>
</dbReference>
<keyword evidence="6" id="KW-0547">Nucleotide-binding</keyword>
<dbReference type="Gene3D" id="2.70.150.10">
    <property type="entry name" value="Calcium-transporting ATPase, cytoplasmic transduction domain A"/>
    <property type="match status" value="1"/>
</dbReference>
<dbReference type="InterPro" id="IPR051014">
    <property type="entry name" value="Cation_Transport_ATPase_IB"/>
</dbReference>
<keyword evidence="6" id="KW-1003">Cell membrane</keyword>